<dbReference type="EMBL" id="ML213539">
    <property type="protein sequence ID" value="TFK45619.1"/>
    <property type="molecule type" value="Genomic_DNA"/>
</dbReference>
<organism evidence="1 2">
    <name type="scientific">Heliocybe sulcata</name>
    <dbReference type="NCBI Taxonomy" id="5364"/>
    <lineage>
        <taxon>Eukaryota</taxon>
        <taxon>Fungi</taxon>
        <taxon>Dikarya</taxon>
        <taxon>Basidiomycota</taxon>
        <taxon>Agaricomycotina</taxon>
        <taxon>Agaricomycetes</taxon>
        <taxon>Gloeophyllales</taxon>
        <taxon>Gloeophyllaceae</taxon>
        <taxon>Heliocybe</taxon>
    </lineage>
</organism>
<dbReference type="Proteomes" id="UP000305948">
    <property type="component" value="Unassembled WGS sequence"/>
</dbReference>
<accession>A0A5C3MJM6</accession>
<reference evidence="1 2" key="1">
    <citation type="journal article" date="2019" name="Nat. Ecol. Evol.">
        <title>Megaphylogeny resolves global patterns of mushroom evolution.</title>
        <authorList>
            <person name="Varga T."/>
            <person name="Krizsan K."/>
            <person name="Foldi C."/>
            <person name="Dima B."/>
            <person name="Sanchez-Garcia M."/>
            <person name="Sanchez-Ramirez S."/>
            <person name="Szollosi G.J."/>
            <person name="Szarkandi J.G."/>
            <person name="Papp V."/>
            <person name="Albert L."/>
            <person name="Andreopoulos W."/>
            <person name="Angelini C."/>
            <person name="Antonin V."/>
            <person name="Barry K.W."/>
            <person name="Bougher N.L."/>
            <person name="Buchanan P."/>
            <person name="Buyck B."/>
            <person name="Bense V."/>
            <person name="Catcheside P."/>
            <person name="Chovatia M."/>
            <person name="Cooper J."/>
            <person name="Damon W."/>
            <person name="Desjardin D."/>
            <person name="Finy P."/>
            <person name="Geml J."/>
            <person name="Haridas S."/>
            <person name="Hughes K."/>
            <person name="Justo A."/>
            <person name="Karasinski D."/>
            <person name="Kautmanova I."/>
            <person name="Kiss B."/>
            <person name="Kocsube S."/>
            <person name="Kotiranta H."/>
            <person name="LaButti K.M."/>
            <person name="Lechner B.E."/>
            <person name="Liimatainen K."/>
            <person name="Lipzen A."/>
            <person name="Lukacs Z."/>
            <person name="Mihaltcheva S."/>
            <person name="Morgado L.N."/>
            <person name="Niskanen T."/>
            <person name="Noordeloos M.E."/>
            <person name="Ohm R.A."/>
            <person name="Ortiz-Santana B."/>
            <person name="Ovrebo C."/>
            <person name="Racz N."/>
            <person name="Riley R."/>
            <person name="Savchenko A."/>
            <person name="Shiryaev A."/>
            <person name="Soop K."/>
            <person name="Spirin V."/>
            <person name="Szebenyi C."/>
            <person name="Tomsovsky M."/>
            <person name="Tulloss R.E."/>
            <person name="Uehling J."/>
            <person name="Grigoriev I.V."/>
            <person name="Vagvolgyi C."/>
            <person name="Papp T."/>
            <person name="Martin F.M."/>
            <person name="Miettinen O."/>
            <person name="Hibbett D.S."/>
            <person name="Nagy L.G."/>
        </authorList>
    </citation>
    <scope>NUCLEOTIDE SEQUENCE [LARGE SCALE GENOMIC DNA]</scope>
    <source>
        <strain evidence="1 2">OMC1185</strain>
    </source>
</reference>
<keyword evidence="2" id="KW-1185">Reference proteome</keyword>
<proteinExistence type="predicted"/>
<protein>
    <submittedName>
        <fullName evidence="1">Uncharacterized protein</fullName>
    </submittedName>
</protein>
<dbReference type="AlphaFoldDB" id="A0A5C3MJM6"/>
<gene>
    <name evidence="1" type="ORF">OE88DRAFT_1107527</name>
</gene>
<evidence type="ECO:0000313" key="2">
    <source>
        <dbReference type="Proteomes" id="UP000305948"/>
    </source>
</evidence>
<sequence>MMCLARHQTAASYVSSPVCRPFLSFYYWMITFRPVPSLARRRRHFILPFLSLILWVVYRTTRRPAAPAAPFVPAATLMSTAPSDPVGPVQRTLSHSTLVTGTFQGLLPC</sequence>
<evidence type="ECO:0000313" key="1">
    <source>
        <dbReference type="EMBL" id="TFK45619.1"/>
    </source>
</evidence>
<name>A0A5C3MJM6_9AGAM</name>